<feature type="transmembrane region" description="Helical" evidence="1">
    <location>
        <begin position="53"/>
        <end position="75"/>
    </location>
</feature>
<proteinExistence type="predicted"/>
<organism evidence="2 3">
    <name type="scientific">Methanorbis rubei</name>
    <dbReference type="NCBI Taxonomy" id="3028300"/>
    <lineage>
        <taxon>Archaea</taxon>
        <taxon>Methanobacteriati</taxon>
        <taxon>Methanobacteriota</taxon>
        <taxon>Stenosarchaea group</taxon>
        <taxon>Methanomicrobia</taxon>
        <taxon>Methanomicrobiales</taxon>
        <taxon>Methanocorpusculaceae</taxon>
        <taxon>Methanorbis</taxon>
    </lineage>
</organism>
<evidence type="ECO:0000313" key="2">
    <source>
        <dbReference type="EMBL" id="MDV0443496.1"/>
    </source>
</evidence>
<dbReference type="Proteomes" id="UP001283212">
    <property type="component" value="Unassembled WGS sequence"/>
</dbReference>
<keyword evidence="1" id="KW-0812">Transmembrane</keyword>
<keyword evidence="1" id="KW-1133">Transmembrane helix</keyword>
<protein>
    <submittedName>
        <fullName evidence="2">Uncharacterized protein</fullName>
    </submittedName>
</protein>
<keyword evidence="3" id="KW-1185">Reference proteome</keyword>
<feature type="transmembrane region" description="Helical" evidence="1">
    <location>
        <begin position="7"/>
        <end position="33"/>
    </location>
</feature>
<dbReference type="RefSeq" id="WP_338096021.1">
    <property type="nucleotide sequence ID" value="NZ_JAWDKB010000003.1"/>
</dbReference>
<dbReference type="EMBL" id="JAWDKB010000003">
    <property type="protein sequence ID" value="MDV0443496.1"/>
    <property type="molecule type" value="Genomic_DNA"/>
</dbReference>
<gene>
    <name evidence="2" type="ORF">McpCs1_08740</name>
</gene>
<accession>A0AAE4SBG3</accession>
<sequence length="159" mass="17462">MQIDGKSVAVAATCILLGLCCGVLLTLFLVPWGAENHTTFDFLEQKNTPEPVIGTWFGSTSFAGIFTLQSTLVFYDDQSGNVVYELSSPLVSVQKTGFDFTWEKTDEQTYTAKNSVFVMPYSLSDGKHTLKTILNPSIIGMSDLDVLSIDLRYVKQNAG</sequence>
<dbReference type="AlphaFoldDB" id="A0AAE4SBG3"/>
<evidence type="ECO:0000256" key="1">
    <source>
        <dbReference type="SAM" id="Phobius"/>
    </source>
</evidence>
<name>A0AAE4SBG3_9EURY</name>
<comment type="caution">
    <text evidence="2">The sequence shown here is derived from an EMBL/GenBank/DDBJ whole genome shotgun (WGS) entry which is preliminary data.</text>
</comment>
<reference evidence="2 3" key="1">
    <citation type="submission" date="2023-06" db="EMBL/GenBank/DDBJ databases">
        <title>Genome sequence of Methancorpusculaceae sp. Cs1.</title>
        <authorList>
            <person name="Protasov E."/>
            <person name="Platt K."/>
            <person name="Poehlein A."/>
            <person name="Daniel R."/>
            <person name="Brune A."/>
        </authorList>
    </citation>
    <scope>NUCLEOTIDE SEQUENCE [LARGE SCALE GENOMIC DNA]</scope>
    <source>
        <strain evidence="2 3">Cs1</strain>
    </source>
</reference>
<keyword evidence="1" id="KW-0472">Membrane</keyword>
<evidence type="ECO:0000313" key="3">
    <source>
        <dbReference type="Proteomes" id="UP001283212"/>
    </source>
</evidence>